<dbReference type="Pfam" id="PF00528">
    <property type="entry name" value="BPD_transp_1"/>
    <property type="match status" value="1"/>
</dbReference>
<comment type="caution">
    <text evidence="7">The sequence shown here is derived from an EMBL/GenBank/DDBJ whole genome shotgun (WGS) entry which is preliminary data.</text>
</comment>
<dbReference type="Gene3D" id="1.10.3720.10">
    <property type="entry name" value="MetI-like"/>
    <property type="match status" value="1"/>
</dbReference>
<dbReference type="CDD" id="cd06261">
    <property type="entry name" value="TM_PBP2"/>
    <property type="match status" value="1"/>
</dbReference>
<feature type="transmembrane region" description="Helical" evidence="6">
    <location>
        <begin position="185"/>
        <end position="206"/>
    </location>
</feature>
<keyword evidence="2 6" id="KW-0813">Transport</keyword>
<evidence type="ECO:0000313" key="7">
    <source>
        <dbReference type="EMBL" id="OCL34812.1"/>
    </source>
</evidence>
<evidence type="ECO:0000256" key="1">
    <source>
        <dbReference type="ARBA" id="ARBA00004141"/>
    </source>
</evidence>
<dbReference type="AlphaFoldDB" id="A0A1C0ANN7"/>
<keyword evidence="5 6" id="KW-0472">Membrane</keyword>
<name>A0A1C0ANN7_9ACTN</name>
<proteinExistence type="inferred from homology"/>
<dbReference type="PANTHER" id="PTHR30177">
    <property type="entry name" value="GLYCINE BETAINE/L-PROLINE TRANSPORT SYSTEM PERMEASE PROTEIN PROW"/>
    <property type="match status" value="1"/>
</dbReference>
<dbReference type="GO" id="GO:0031460">
    <property type="term" value="P:glycine betaine transport"/>
    <property type="evidence" value="ECO:0007669"/>
    <property type="project" value="TreeGrafter"/>
</dbReference>
<dbReference type="InterPro" id="IPR000515">
    <property type="entry name" value="MetI-like"/>
</dbReference>
<protein>
    <submittedName>
        <fullName evidence="7">ABC transporter permease</fullName>
    </submittedName>
</protein>
<evidence type="ECO:0000313" key="8">
    <source>
        <dbReference type="Proteomes" id="UP000093501"/>
    </source>
</evidence>
<sequence>MSLLSEAWAWLAVEGRWSGPAGIPARTAQHLAVTGVAVLLGAVVAVPAGILVGHARRGAGWVAALMGGARAVPSLGLLTLFGLWLGIGVEAPLLTLAVLAVPSLLAGVYSGFLAIDEAIPQAARAVGLSPGQVVVLVELPLALPVIVGGLRAATLQVVATATLAAYTSDYGLGRYLFAGLKTRDYAQMLAGSLIVIALALALELLLAALQRAARRVADPAHTSDPSGRRPSRKDHP</sequence>
<keyword evidence="8" id="KW-1185">Reference proteome</keyword>
<comment type="subcellular location">
    <subcellularLocation>
        <location evidence="6">Cell membrane</location>
        <topology evidence="6">Multi-pass membrane protein</topology>
    </subcellularLocation>
    <subcellularLocation>
        <location evidence="1">Membrane</location>
        <topology evidence="1">Multi-pass membrane protein</topology>
    </subcellularLocation>
</comment>
<keyword evidence="4 6" id="KW-1133">Transmembrane helix</keyword>
<accession>A0A1C0ANN7</accession>
<dbReference type="InterPro" id="IPR051204">
    <property type="entry name" value="ABC_transp_perm/SBD"/>
</dbReference>
<dbReference type="InterPro" id="IPR035906">
    <property type="entry name" value="MetI-like_sf"/>
</dbReference>
<feature type="transmembrane region" description="Helical" evidence="6">
    <location>
        <begin position="93"/>
        <end position="115"/>
    </location>
</feature>
<evidence type="ECO:0000256" key="3">
    <source>
        <dbReference type="ARBA" id="ARBA00022692"/>
    </source>
</evidence>
<reference evidence="8" key="1">
    <citation type="submission" date="2016-07" db="EMBL/GenBank/DDBJ databases">
        <authorList>
            <person name="Florea S."/>
            <person name="Webb J.S."/>
            <person name="Jaromczyk J."/>
            <person name="Schardl C.L."/>
        </authorList>
    </citation>
    <scope>NUCLEOTIDE SEQUENCE [LARGE SCALE GENOMIC DNA]</scope>
    <source>
        <strain evidence="8">IPBSL-7</strain>
    </source>
</reference>
<dbReference type="Proteomes" id="UP000093501">
    <property type="component" value="Unassembled WGS sequence"/>
</dbReference>
<evidence type="ECO:0000256" key="4">
    <source>
        <dbReference type="ARBA" id="ARBA00022989"/>
    </source>
</evidence>
<dbReference type="EMBL" id="MBQD01000020">
    <property type="protein sequence ID" value="OCL34812.1"/>
    <property type="molecule type" value="Genomic_DNA"/>
</dbReference>
<evidence type="ECO:0000256" key="5">
    <source>
        <dbReference type="ARBA" id="ARBA00023136"/>
    </source>
</evidence>
<dbReference type="GO" id="GO:0005886">
    <property type="term" value="C:plasma membrane"/>
    <property type="evidence" value="ECO:0007669"/>
    <property type="project" value="UniProtKB-SubCell"/>
</dbReference>
<keyword evidence="3 6" id="KW-0812">Transmembrane</keyword>
<evidence type="ECO:0000256" key="2">
    <source>
        <dbReference type="ARBA" id="ARBA00022448"/>
    </source>
</evidence>
<feature type="transmembrane region" description="Helical" evidence="6">
    <location>
        <begin position="59"/>
        <end position="87"/>
    </location>
</feature>
<gene>
    <name evidence="7" type="ORF">BCR15_03300</name>
</gene>
<comment type="similarity">
    <text evidence="6">Belongs to the binding-protein-dependent transport system permease family.</text>
</comment>
<dbReference type="GO" id="GO:0055085">
    <property type="term" value="P:transmembrane transport"/>
    <property type="evidence" value="ECO:0007669"/>
    <property type="project" value="InterPro"/>
</dbReference>
<organism evidence="7 8">
    <name type="scientific">Tessaracoccus lapidicaptus</name>
    <dbReference type="NCBI Taxonomy" id="1427523"/>
    <lineage>
        <taxon>Bacteria</taxon>
        <taxon>Bacillati</taxon>
        <taxon>Actinomycetota</taxon>
        <taxon>Actinomycetes</taxon>
        <taxon>Propionibacteriales</taxon>
        <taxon>Propionibacteriaceae</taxon>
        <taxon>Tessaracoccus</taxon>
    </lineage>
</organism>
<evidence type="ECO:0000256" key="6">
    <source>
        <dbReference type="RuleBase" id="RU363032"/>
    </source>
</evidence>
<dbReference type="PANTHER" id="PTHR30177:SF33">
    <property type="entry name" value="POSSIBLE OSMOPROTECTANT (GLYCINE BETAINE_CARNITINE_CHOLINE_L-PROLINE) TRANSPORT INTEGRAL MEMBRANE PROTEIN ABC TRANSPORTER PROZ"/>
    <property type="match status" value="1"/>
</dbReference>
<feature type="transmembrane region" description="Helical" evidence="6">
    <location>
        <begin position="31"/>
        <end position="52"/>
    </location>
</feature>
<dbReference type="PROSITE" id="PS50928">
    <property type="entry name" value="ABC_TM1"/>
    <property type="match status" value="1"/>
</dbReference>
<dbReference type="SUPFAM" id="SSF161098">
    <property type="entry name" value="MetI-like"/>
    <property type="match status" value="1"/>
</dbReference>
<dbReference type="RefSeq" id="WP_068751494.1">
    <property type="nucleotide sequence ID" value="NZ_LR214441.1"/>
</dbReference>
<feature type="transmembrane region" description="Helical" evidence="6">
    <location>
        <begin position="136"/>
        <end position="165"/>
    </location>
</feature>